<comment type="similarity">
    <text evidence="4">Belongs to the choline monooxygenase family.</text>
</comment>
<evidence type="ECO:0000256" key="1">
    <source>
        <dbReference type="ARBA" id="ARBA00001962"/>
    </source>
</evidence>
<dbReference type="InterPro" id="IPR017941">
    <property type="entry name" value="Rieske_2Fe-2S"/>
</dbReference>
<keyword evidence="11" id="KW-0411">Iron-sulfur</keyword>
<sequence length="404" mass="45632">MASYLSSLLGRASKPSGPEATAMPAAFYTSDAIYRLEQRAVFSKMWLMICHERFLNETGKFQLVNFAGLEFFVIRSKAGDVGEADVTTRTGKVNIIACGYHGWSYSTNGDLAKAPGFQDVPGFENKDHGLFDLRVHVDKNGFVYVNADKSPDAISWKQQFGDFEDQDRFKRIDWENFDYALSWSMEDAPYNWKVLSDNYNECHHCSFTHPGFVQTTDLKSYSVKGGEGHIAHYVKAKPEALVPGTDPEKFAFNYVLPSSSHTITPLYFYNMRIQPNGPRSCSVHYDVYRHKDCTDDVFDETHKFFVQVETEDKMLCANTQKSLERGNYNSGPLHPTREAGVIYFQRTHVETLRKHFEKEQAAGHEIRGGQHTYGSLSEKSSNAFVQQVEGCAGACGSGGKENEW</sequence>
<comment type="pathway">
    <text evidence="3">Amine and polyamine biosynthesis; betaine biosynthesis via choline pathway; betaine aldehyde from choline (monooxygenase route): step 1/1.</text>
</comment>
<evidence type="ECO:0000256" key="8">
    <source>
        <dbReference type="ARBA" id="ARBA00022723"/>
    </source>
</evidence>
<keyword evidence="9" id="KW-0560">Oxidoreductase</keyword>
<dbReference type="AlphaFoldDB" id="A0AAV5G7F3"/>
<dbReference type="Pfam" id="PF00355">
    <property type="entry name" value="Rieske"/>
    <property type="match status" value="1"/>
</dbReference>
<feature type="domain" description="Rieske" evidence="13">
    <location>
        <begin position="88"/>
        <end position="123"/>
    </location>
</feature>
<comment type="function">
    <text evidence="2">Catalyzes the first step of the osmoprotectant glycine betaine synthesis.</text>
</comment>
<evidence type="ECO:0000256" key="11">
    <source>
        <dbReference type="ARBA" id="ARBA00023014"/>
    </source>
</evidence>
<dbReference type="EMBL" id="BQKY01000003">
    <property type="protein sequence ID" value="GJN88491.1"/>
    <property type="molecule type" value="Genomic_DNA"/>
</dbReference>
<dbReference type="SUPFAM" id="SSF55961">
    <property type="entry name" value="Bet v1-like"/>
    <property type="match status" value="1"/>
</dbReference>
<evidence type="ECO:0000256" key="12">
    <source>
        <dbReference type="ARBA" id="ARBA00049097"/>
    </source>
</evidence>
<evidence type="ECO:0000256" key="9">
    <source>
        <dbReference type="ARBA" id="ARBA00023002"/>
    </source>
</evidence>
<evidence type="ECO:0000256" key="7">
    <source>
        <dbReference type="ARBA" id="ARBA00022714"/>
    </source>
</evidence>
<keyword evidence="16" id="KW-1185">Reference proteome</keyword>
<dbReference type="GO" id="GO:0051537">
    <property type="term" value="F:2 iron, 2 sulfur cluster binding"/>
    <property type="evidence" value="ECO:0007669"/>
    <property type="project" value="UniProtKB-KW"/>
</dbReference>
<feature type="domain" description="Aromatic-ring-hydroxylating dioxygenase alpha subunit C-terminal" evidence="14">
    <location>
        <begin position="182"/>
        <end position="350"/>
    </location>
</feature>
<evidence type="ECO:0000259" key="13">
    <source>
        <dbReference type="Pfam" id="PF00355"/>
    </source>
</evidence>
<dbReference type="Gene3D" id="3.90.380.10">
    <property type="entry name" value="Naphthalene 1,2-dioxygenase Alpha Subunit, Chain A, domain 1"/>
    <property type="match status" value="2"/>
</dbReference>
<evidence type="ECO:0000256" key="5">
    <source>
        <dbReference type="ARBA" id="ARBA00012763"/>
    </source>
</evidence>
<reference evidence="15 16" key="1">
    <citation type="submission" date="2021-12" db="EMBL/GenBank/DDBJ databases">
        <title>High titer production of polyol ester of fatty acids by Rhodotorula paludigena BS15 towards product separation-free biomass refinery.</title>
        <authorList>
            <person name="Mano J."/>
            <person name="Ono H."/>
            <person name="Tanaka T."/>
            <person name="Naito K."/>
            <person name="Sushida H."/>
            <person name="Ike M."/>
            <person name="Tokuyasu K."/>
            <person name="Kitaoka M."/>
        </authorList>
    </citation>
    <scope>NUCLEOTIDE SEQUENCE [LARGE SCALE GENOMIC DNA]</scope>
    <source>
        <strain evidence="15 16">BS15</strain>
    </source>
</reference>
<dbReference type="InterPro" id="IPR036922">
    <property type="entry name" value="Rieske_2Fe-2S_sf"/>
</dbReference>
<dbReference type="Pfam" id="PF00848">
    <property type="entry name" value="Ring_hydroxyl_A"/>
    <property type="match status" value="1"/>
</dbReference>
<dbReference type="GO" id="GO:0005506">
    <property type="term" value="F:iron ion binding"/>
    <property type="evidence" value="ECO:0007669"/>
    <property type="project" value="InterPro"/>
</dbReference>
<evidence type="ECO:0000259" key="14">
    <source>
        <dbReference type="Pfam" id="PF00848"/>
    </source>
</evidence>
<evidence type="ECO:0000313" key="15">
    <source>
        <dbReference type="EMBL" id="GJN88491.1"/>
    </source>
</evidence>
<evidence type="ECO:0000256" key="2">
    <source>
        <dbReference type="ARBA" id="ARBA00002149"/>
    </source>
</evidence>
<evidence type="ECO:0000256" key="10">
    <source>
        <dbReference type="ARBA" id="ARBA00023004"/>
    </source>
</evidence>
<dbReference type="GO" id="GO:0019133">
    <property type="term" value="F:choline monooxygenase activity"/>
    <property type="evidence" value="ECO:0007669"/>
    <property type="project" value="UniProtKB-EC"/>
</dbReference>
<keyword evidence="7" id="KW-0001">2Fe-2S</keyword>
<evidence type="ECO:0000313" key="16">
    <source>
        <dbReference type="Proteomes" id="UP001342314"/>
    </source>
</evidence>
<comment type="caution">
    <text evidence="15">The sequence shown here is derived from an EMBL/GenBank/DDBJ whole genome shotgun (WGS) entry which is preliminary data.</text>
</comment>
<proteinExistence type="inferred from homology"/>
<dbReference type="Proteomes" id="UP001342314">
    <property type="component" value="Unassembled WGS sequence"/>
</dbReference>
<dbReference type="PANTHER" id="PTHR43756">
    <property type="entry name" value="CHOLINE MONOOXYGENASE, CHLOROPLASTIC"/>
    <property type="match status" value="1"/>
</dbReference>
<dbReference type="Gene3D" id="2.102.10.10">
    <property type="entry name" value="Rieske [2Fe-2S] iron-sulphur domain"/>
    <property type="match status" value="1"/>
</dbReference>
<evidence type="ECO:0000256" key="3">
    <source>
        <dbReference type="ARBA" id="ARBA00004866"/>
    </source>
</evidence>
<accession>A0AAV5G7F3</accession>
<keyword evidence="8" id="KW-0479">Metal-binding</keyword>
<protein>
    <recommendedName>
        <fullName evidence="6">Choline monooxygenase, chloroplastic</fullName>
        <ecNumber evidence="5">1.14.15.7</ecNumber>
    </recommendedName>
</protein>
<keyword evidence="10" id="KW-0408">Iron</keyword>
<organism evidence="15 16">
    <name type="scientific">Rhodotorula paludigena</name>
    <dbReference type="NCBI Taxonomy" id="86838"/>
    <lineage>
        <taxon>Eukaryota</taxon>
        <taxon>Fungi</taxon>
        <taxon>Dikarya</taxon>
        <taxon>Basidiomycota</taxon>
        <taxon>Pucciniomycotina</taxon>
        <taxon>Microbotryomycetes</taxon>
        <taxon>Sporidiobolales</taxon>
        <taxon>Sporidiobolaceae</taxon>
        <taxon>Rhodotorula</taxon>
    </lineage>
</organism>
<dbReference type="PANTHER" id="PTHR43756:SF5">
    <property type="entry name" value="CHOLINE MONOOXYGENASE, CHLOROPLASTIC"/>
    <property type="match status" value="1"/>
</dbReference>
<dbReference type="InterPro" id="IPR001663">
    <property type="entry name" value="Rng_hydr_dOase-A"/>
</dbReference>
<name>A0AAV5G7F3_9BASI</name>
<dbReference type="EC" id="1.14.15.7" evidence="5"/>
<evidence type="ECO:0000256" key="4">
    <source>
        <dbReference type="ARBA" id="ARBA00010848"/>
    </source>
</evidence>
<evidence type="ECO:0000256" key="6">
    <source>
        <dbReference type="ARBA" id="ARBA00014931"/>
    </source>
</evidence>
<dbReference type="InterPro" id="IPR015879">
    <property type="entry name" value="Ring_hydroxy_dOase_asu_C_dom"/>
</dbReference>
<gene>
    <name evidence="15" type="ORF">Rhopal_001457-T1</name>
</gene>
<comment type="cofactor">
    <cofactor evidence="1">
        <name>Fe cation</name>
        <dbReference type="ChEBI" id="CHEBI:24875"/>
    </cofactor>
</comment>
<dbReference type="CDD" id="cd00680">
    <property type="entry name" value="RHO_alpha_C"/>
    <property type="match status" value="1"/>
</dbReference>
<dbReference type="SUPFAM" id="SSF50022">
    <property type="entry name" value="ISP domain"/>
    <property type="match status" value="1"/>
</dbReference>
<comment type="catalytic activity">
    <reaction evidence="12">
        <text>choline + 2 reduced [2Fe-2S]-[ferredoxin] + O2 + 2 H(+) = betaine aldehyde hydrate + 2 oxidized [2Fe-2S]-[ferredoxin] + H2O</text>
        <dbReference type="Rhea" id="RHEA:17769"/>
        <dbReference type="Rhea" id="RHEA-COMP:10000"/>
        <dbReference type="Rhea" id="RHEA-COMP:10001"/>
        <dbReference type="ChEBI" id="CHEBI:15354"/>
        <dbReference type="ChEBI" id="CHEBI:15377"/>
        <dbReference type="ChEBI" id="CHEBI:15378"/>
        <dbReference type="ChEBI" id="CHEBI:15379"/>
        <dbReference type="ChEBI" id="CHEBI:15870"/>
        <dbReference type="ChEBI" id="CHEBI:33737"/>
        <dbReference type="ChEBI" id="CHEBI:33738"/>
        <dbReference type="EC" id="1.14.15.7"/>
    </reaction>
</comment>